<protein>
    <submittedName>
        <fullName evidence="1">Uncharacterized protein</fullName>
    </submittedName>
</protein>
<reference evidence="1" key="1">
    <citation type="submission" date="2024-09" db="EMBL/GenBank/DDBJ databases">
        <title>Black Yeasts Isolated from many extreme environments.</title>
        <authorList>
            <person name="Coleine C."/>
            <person name="Stajich J.E."/>
            <person name="Selbmann L."/>
        </authorList>
    </citation>
    <scope>NUCLEOTIDE SEQUENCE</scope>
    <source>
        <strain evidence="1">CCFEE 5737</strain>
    </source>
</reference>
<accession>A0ACC3DGI6</accession>
<comment type="caution">
    <text evidence="1">The sequence shown here is derived from an EMBL/GenBank/DDBJ whole genome shotgun (WGS) entry which is preliminary data.</text>
</comment>
<evidence type="ECO:0000313" key="1">
    <source>
        <dbReference type="EMBL" id="KAK3069970.1"/>
    </source>
</evidence>
<sequence length="286" mass="32630">MDERGNAIYKDSDGNYFLPDYQTRCMSETDRTRLFSLESSPEVLVIQLGRFAFDPLTLRDRKLRMKVEYEAWIDLSKFQRPKYRGANSLRYRLASVVAHSGTTLRAGHWIAFCTGPTGIVRINDRAVASQRPLKDLLGDSTRGYKDFPPSVLVYVRDRPAPRTGPPRVAVPLTPRQKQQLTNALSNANEAINDLVSEILMADIPQFRMLHERNETVEVGYSLEELPQNTLRKLYNLMMSLQDADYVDTDRSLQESEAATSERKVRPAWRAKCGISDMEKEVVKGLL</sequence>
<dbReference type="Proteomes" id="UP001186974">
    <property type="component" value="Unassembled WGS sequence"/>
</dbReference>
<evidence type="ECO:0000313" key="2">
    <source>
        <dbReference type="Proteomes" id="UP001186974"/>
    </source>
</evidence>
<gene>
    <name evidence="1" type="ORF">LTS18_000182</name>
</gene>
<organism evidence="1 2">
    <name type="scientific">Coniosporium uncinatum</name>
    <dbReference type="NCBI Taxonomy" id="93489"/>
    <lineage>
        <taxon>Eukaryota</taxon>
        <taxon>Fungi</taxon>
        <taxon>Dikarya</taxon>
        <taxon>Ascomycota</taxon>
        <taxon>Pezizomycotina</taxon>
        <taxon>Dothideomycetes</taxon>
        <taxon>Dothideomycetes incertae sedis</taxon>
        <taxon>Coniosporium</taxon>
    </lineage>
</organism>
<proteinExistence type="predicted"/>
<dbReference type="EMBL" id="JAWDJW010005030">
    <property type="protein sequence ID" value="KAK3069970.1"/>
    <property type="molecule type" value="Genomic_DNA"/>
</dbReference>
<keyword evidence="2" id="KW-1185">Reference proteome</keyword>
<name>A0ACC3DGI6_9PEZI</name>